<dbReference type="Gene3D" id="3.30.390.10">
    <property type="entry name" value="Enolase-like, N-terminal domain"/>
    <property type="match status" value="1"/>
</dbReference>
<dbReference type="InterPro" id="IPR029065">
    <property type="entry name" value="Enolase_C-like"/>
</dbReference>
<dbReference type="InterPro" id="IPR010197">
    <property type="entry name" value="OSBS/NAAAR"/>
</dbReference>
<comment type="pathway">
    <text evidence="7">Quinol/quinone metabolism; 1,4-dihydroxy-2-naphthoate biosynthesis; 1,4-dihydroxy-2-naphthoate from chorismate: step 4/7.</text>
</comment>
<dbReference type="SFLD" id="SFLDG00180">
    <property type="entry name" value="muconate_cycloisomerase"/>
    <property type="match status" value="1"/>
</dbReference>
<keyword evidence="10" id="KW-1185">Reference proteome</keyword>
<feature type="binding site" evidence="7">
    <location>
        <position position="239"/>
    </location>
    <ligand>
        <name>Mg(2+)</name>
        <dbReference type="ChEBI" id="CHEBI:18420"/>
    </ligand>
</feature>
<reference evidence="9 10" key="1">
    <citation type="submission" date="2023-07" db="EMBL/GenBank/DDBJ databases">
        <title>Genomic Encyclopedia of Type Strains, Phase IV (KMG-IV): sequencing the most valuable type-strain genomes for metagenomic binning, comparative biology and taxonomic classification.</title>
        <authorList>
            <person name="Goeker M."/>
        </authorList>
    </citation>
    <scope>NUCLEOTIDE SEQUENCE [LARGE SCALE GENOMIC DNA]</scope>
    <source>
        <strain evidence="9 10">DSM 27848</strain>
    </source>
</reference>
<evidence type="ECO:0000256" key="3">
    <source>
        <dbReference type="ARBA" id="ARBA00022723"/>
    </source>
</evidence>
<evidence type="ECO:0000256" key="1">
    <source>
        <dbReference type="ARBA" id="ARBA00001968"/>
    </source>
</evidence>
<feature type="binding site" evidence="7">
    <location>
        <position position="189"/>
    </location>
    <ligand>
        <name>Mg(2+)</name>
        <dbReference type="ChEBI" id="CHEBI:18420"/>
    </ligand>
</feature>
<comment type="pathway">
    <text evidence="7">Quinol/quinone metabolism; menaquinone biosynthesis.</text>
</comment>
<evidence type="ECO:0000256" key="6">
    <source>
        <dbReference type="ARBA" id="ARBA00029491"/>
    </source>
</evidence>
<evidence type="ECO:0000256" key="5">
    <source>
        <dbReference type="ARBA" id="ARBA00023239"/>
    </source>
</evidence>
<evidence type="ECO:0000256" key="7">
    <source>
        <dbReference type="HAMAP-Rule" id="MF_01933"/>
    </source>
</evidence>
<comment type="function">
    <text evidence="7">Converts 2-succinyl-6-hydroxy-2,4-cyclohexadiene-1-carboxylate (SHCHC) to 2-succinylbenzoate (OSB).</text>
</comment>
<dbReference type="Pfam" id="PF02746">
    <property type="entry name" value="MR_MLE_N"/>
    <property type="match status" value="1"/>
</dbReference>
<dbReference type="PANTHER" id="PTHR48073">
    <property type="entry name" value="O-SUCCINYLBENZOATE SYNTHASE-RELATED"/>
    <property type="match status" value="1"/>
</dbReference>
<accession>A0ABU0D4W2</accession>
<evidence type="ECO:0000256" key="2">
    <source>
        <dbReference type="ARBA" id="ARBA00022428"/>
    </source>
</evidence>
<organism evidence="9 10">
    <name type="scientific">Lederbergia wuyishanensis</name>
    <dbReference type="NCBI Taxonomy" id="1347903"/>
    <lineage>
        <taxon>Bacteria</taxon>
        <taxon>Bacillati</taxon>
        <taxon>Bacillota</taxon>
        <taxon>Bacilli</taxon>
        <taxon>Bacillales</taxon>
        <taxon>Bacillaceae</taxon>
        <taxon>Lederbergia</taxon>
    </lineage>
</organism>
<dbReference type="PANTHER" id="PTHR48073:SF5">
    <property type="entry name" value="O-SUCCINYLBENZOATE SYNTHASE"/>
    <property type="match status" value="1"/>
</dbReference>
<dbReference type="InterPro" id="IPR029017">
    <property type="entry name" value="Enolase-like_N"/>
</dbReference>
<dbReference type="SUPFAM" id="SSF51604">
    <property type="entry name" value="Enolase C-terminal domain-like"/>
    <property type="match status" value="1"/>
</dbReference>
<feature type="active site" description="Proton donor" evidence="7">
    <location>
        <position position="164"/>
    </location>
</feature>
<dbReference type="CDD" id="cd03317">
    <property type="entry name" value="NAAAR"/>
    <property type="match status" value="1"/>
</dbReference>
<comment type="catalytic activity">
    <reaction evidence="7">
        <text>(1R,6R)-6-hydroxy-2-succinyl-cyclohexa-2,4-diene-1-carboxylate = 2-succinylbenzoate + H2O</text>
        <dbReference type="Rhea" id="RHEA:10196"/>
        <dbReference type="ChEBI" id="CHEBI:15377"/>
        <dbReference type="ChEBI" id="CHEBI:18325"/>
        <dbReference type="ChEBI" id="CHEBI:58689"/>
        <dbReference type="EC" id="4.2.1.113"/>
    </reaction>
</comment>
<dbReference type="Proteomes" id="UP001232343">
    <property type="component" value="Unassembled WGS sequence"/>
</dbReference>
<gene>
    <name evidence="7" type="primary">menC</name>
    <name evidence="9" type="ORF">J2S14_002223</name>
</gene>
<dbReference type="InterPro" id="IPR013341">
    <property type="entry name" value="Mandelate_racemase_N_dom"/>
</dbReference>
<dbReference type="GO" id="GO:0043748">
    <property type="term" value="F:O-succinylbenzoate synthase activity"/>
    <property type="evidence" value="ECO:0007669"/>
    <property type="project" value="UniProtKB-EC"/>
</dbReference>
<keyword evidence="4 7" id="KW-0460">Magnesium</keyword>
<evidence type="ECO:0000259" key="8">
    <source>
        <dbReference type="SMART" id="SM00922"/>
    </source>
</evidence>
<dbReference type="InterPro" id="IPR047585">
    <property type="entry name" value="MenC"/>
</dbReference>
<dbReference type="SFLD" id="SFLDS00001">
    <property type="entry name" value="Enolase"/>
    <property type="match status" value="1"/>
</dbReference>
<dbReference type="SMART" id="SM00922">
    <property type="entry name" value="MR_MLE"/>
    <property type="match status" value="1"/>
</dbReference>
<evidence type="ECO:0000256" key="4">
    <source>
        <dbReference type="ARBA" id="ARBA00022842"/>
    </source>
</evidence>
<keyword evidence="5 7" id="KW-0456">Lyase</keyword>
<comment type="similarity">
    <text evidence="7">Belongs to the mandelate racemase/muconate lactonizing enzyme family. MenC type 2 subfamily.</text>
</comment>
<dbReference type="Gene3D" id="3.20.20.120">
    <property type="entry name" value="Enolase-like C-terminal domain"/>
    <property type="match status" value="1"/>
</dbReference>
<dbReference type="SUPFAM" id="SSF54826">
    <property type="entry name" value="Enolase N-terminal domain-like"/>
    <property type="match status" value="1"/>
</dbReference>
<feature type="domain" description="Mandelate racemase/muconate lactonizing enzyme C-terminal" evidence="8">
    <location>
        <begin position="143"/>
        <end position="235"/>
    </location>
</feature>
<dbReference type="NCBIfam" id="TIGR01928">
    <property type="entry name" value="menC_lowGC_arch"/>
    <property type="match status" value="1"/>
</dbReference>
<dbReference type="HAMAP" id="MF_01933">
    <property type="entry name" value="MenC_2"/>
    <property type="match status" value="1"/>
</dbReference>
<keyword evidence="3 7" id="KW-0479">Metal-binding</keyword>
<protein>
    <recommendedName>
        <fullName evidence="6 7">o-succinylbenzoate synthase</fullName>
        <shortName evidence="7">OSB synthase</shortName>
        <shortName evidence="7">OSBS</shortName>
        <ecNumber evidence="6 7">4.2.1.113</ecNumber>
    </recommendedName>
    <alternativeName>
        <fullName evidence="7">4-(2'-carboxyphenyl)-4-oxybutyric acid synthase</fullName>
    </alternativeName>
    <alternativeName>
        <fullName evidence="7">o-succinylbenzoic acid synthase</fullName>
    </alternativeName>
</protein>
<proteinExistence type="inferred from homology"/>
<evidence type="ECO:0000313" key="10">
    <source>
        <dbReference type="Proteomes" id="UP001232343"/>
    </source>
</evidence>
<dbReference type="RefSeq" id="WP_244683103.1">
    <property type="nucleotide sequence ID" value="NZ_JALIRM010000015.1"/>
</dbReference>
<evidence type="ECO:0000313" key="9">
    <source>
        <dbReference type="EMBL" id="MDQ0343408.1"/>
    </source>
</evidence>
<comment type="caution">
    <text evidence="9">The sequence shown here is derived from an EMBL/GenBank/DDBJ whole genome shotgun (WGS) entry which is preliminary data.</text>
</comment>
<feature type="binding site" evidence="7">
    <location>
        <position position="214"/>
    </location>
    <ligand>
        <name>Mg(2+)</name>
        <dbReference type="ChEBI" id="CHEBI:18420"/>
    </ligand>
</feature>
<dbReference type="InterPro" id="IPR036849">
    <property type="entry name" value="Enolase-like_C_sf"/>
</dbReference>
<dbReference type="InterPro" id="IPR013342">
    <property type="entry name" value="Mandelate_racemase_C"/>
</dbReference>
<dbReference type="EMBL" id="JAUSUO010000005">
    <property type="protein sequence ID" value="MDQ0343408.1"/>
    <property type="molecule type" value="Genomic_DNA"/>
</dbReference>
<keyword evidence="2 7" id="KW-0474">Menaquinone biosynthesis</keyword>
<comment type="cofactor">
    <cofactor evidence="1 7">
        <name>a divalent metal cation</name>
        <dbReference type="ChEBI" id="CHEBI:60240"/>
    </cofactor>
</comment>
<feature type="active site" description="Proton acceptor" evidence="7">
    <location>
        <position position="263"/>
    </location>
</feature>
<dbReference type="Pfam" id="PF13378">
    <property type="entry name" value="MR_MLE_C"/>
    <property type="match status" value="1"/>
</dbReference>
<dbReference type="SFLD" id="SFLDF00009">
    <property type="entry name" value="o-succinylbenzoate_synthase"/>
    <property type="match status" value="1"/>
</dbReference>
<name>A0ABU0D4W2_9BACI</name>
<sequence length="373" mass="41969">MLHINRVNLSVIEMPLKLPFFTHLGTVKKRQSIIIEVMDRDGVSGLGEAVAFSSPWYTEETTQTVLHMMKDFLIPKLFTEKINHPAGISSIFDSIRRNEMAKSGIETAIWDLYAKKQGIPLSILLGGSRSEIRTGAVVATQNEEEALKQIEYFQEQGYQRIKVKISPANDIDFLRAIRKEYPHIPLMADANSAYTLNDVGRLKVLDEFQLLMIEQPLSVTDMVDHATLQRQIATPICLDESITSYHDAYSAIQLESCKIINIKMGRVGGLENARRIHDLCVKHQIQIWCGGMIEFGVSRAHNIALATLEGFTIPGDIVSSNHYWEEDIIEPFVEVKNGVISVPAEVGIGFSINRKRLKEVTIYNEEFVKGKGV</sequence>
<dbReference type="EC" id="4.2.1.113" evidence="6 7"/>